<name>A0ABX1JSW3_9MICC</name>
<accession>A0ABX1JSW3</accession>
<sequence length="90" mass="9335">IALWWIGALTFLRGVGAAREGGGSIPTPPAIVEQYAADGSGYYWRNAGVTIAEATAGYLWGNALALLLAGVVMVLPALEKLATQLGVISY</sequence>
<protein>
    <submittedName>
        <fullName evidence="2">ABC transporter permease</fullName>
    </submittedName>
</protein>
<keyword evidence="1" id="KW-0472">Membrane</keyword>
<gene>
    <name evidence="2" type="ORF">HER39_17795</name>
</gene>
<proteinExistence type="predicted"/>
<evidence type="ECO:0000256" key="1">
    <source>
        <dbReference type="SAM" id="Phobius"/>
    </source>
</evidence>
<evidence type="ECO:0000313" key="3">
    <source>
        <dbReference type="Proteomes" id="UP000523795"/>
    </source>
</evidence>
<feature type="transmembrane region" description="Helical" evidence="1">
    <location>
        <begin position="58"/>
        <end position="78"/>
    </location>
</feature>
<keyword evidence="3" id="KW-1185">Reference proteome</keyword>
<feature type="non-terminal residue" evidence="2">
    <location>
        <position position="1"/>
    </location>
</feature>
<reference evidence="2 3" key="1">
    <citation type="submission" date="2020-04" db="EMBL/GenBank/DDBJ databases">
        <authorList>
            <person name="Liu S."/>
        </authorList>
    </citation>
    <scope>NUCLEOTIDE SEQUENCE [LARGE SCALE GENOMIC DNA]</scope>
    <source>
        <strain evidence="2 3">CGMCC 1.15091</strain>
    </source>
</reference>
<evidence type="ECO:0000313" key="2">
    <source>
        <dbReference type="EMBL" id="NKX52389.1"/>
    </source>
</evidence>
<keyword evidence="1" id="KW-0812">Transmembrane</keyword>
<feature type="non-terminal residue" evidence="2">
    <location>
        <position position="90"/>
    </location>
</feature>
<comment type="caution">
    <text evidence="2">The sequence shown here is derived from an EMBL/GenBank/DDBJ whole genome shotgun (WGS) entry which is preliminary data.</text>
</comment>
<keyword evidence="1" id="KW-1133">Transmembrane helix</keyword>
<organism evidence="2 3">
    <name type="scientific">Arthrobacter deserti</name>
    <dbReference type="NCBI Taxonomy" id="1742687"/>
    <lineage>
        <taxon>Bacteria</taxon>
        <taxon>Bacillati</taxon>
        <taxon>Actinomycetota</taxon>
        <taxon>Actinomycetes</taxon>
        <taxon>Micrococcales</taxon>
        <taxon>Micrococcaceae</taxon>
        <taxon>Arthrobacter</taxon>
    </lineage>
</organism>
<dbReference type="Proteomes" id="UP000523795">
    <property type="component" value="Unassembled WGS sequence"/>
</dbReference>
<dbReference type="EMBL" id="JAAZSR010000514">
    <property type="protein sequence ID" value="NKX52389.1"/>
    <property type="molecule type" value="Genomic_DNA"/>
</dbReference>